<evidence type="ECO:0000256" key="1">
    <source>
        <dbReference type="ARBA" id="ARBA00004141"/>
    </source>
</evidence>
<gene>
    <name evidence="8" type="ORF">BWI75_16840</name>
</gene>
<organism evidence="8 9">
    <name type="scientific">Gloeocapsopsis dulcis AAB1 = 1H9</name>
    <dbReference type="NCBI Taxonomy" id="1433147"/>
    <lineage>
        <taxon>Bacteria</taxon>
        <taxon>Bacillati</taxon>
        <taxon>Cyanobacteriota</taxon>
        <taxon>Cyanophyceae</taxon>
        <taxon>Oscillatoriophycideae</taxon>
        <taxon>Chroococcales</taxon>
        <taxon>Chroococcaceae</taxon>
        <taxon>Gloeocapsopsis</taxon>
        <taxon>Gloeocapsopsis dulcis</taxon>
    </lineage>
</organism>
<feature type="transmembrane region" description="Helical" evidence="6">
    <location>
        <begin position="66"/>
        <end position="83"/>
    </location>
</feature>
<evidence type="ECO:0000256" key="2">
    <source>
        <dbReference type="ARBA" id="ARBA00022692"/>
    </source>
</evidence>
<accession>A0A6N8FYM4</accession>
<keyword evidence="2 6" id="KW-0812">Transmembrane</keyword>
<reference evidence="8 9" key="1">
    <citation type="journal article" date="2019" name="Front. Microbiol.">
        <title>Genomic Features for Desiccation Tolerance and Sugar Biosynthesis in the Extremophile Gloeocapsopsis sp. UTEX B3054.</title>
        <authorList>
            <person name="Urrejola C."/>
            <person name="Alcorta J."/>
            <person name="Salas L."/>
            <person name="Vasquez M."/>
            <person name="Polz M.F."/>
            <person name="Vicuna R."/>
            <person name="Diez B."/>
        </authorList>
    </citation>
    <scope>NUCLEOTIDE SEQUENCE [LARGE SCALE GENOMIC DNA]</scope>
    <source>
        <strain evidence="8 9">1H9</strain>
    </source>
</reference>
<comment type="subcellular location">
    <subcellularLocation>
        <location evidence="1">Membrane</location>
        <topology evidence="1">Multi-pass membrane protein</topology>
    </subcellularLocation>
</comment>
<keyword evidence="9" id="KW-1185">Reference proteome</keyword>
<evidence type="ECO:0000256" key="3">
    <source>
        <dbReference type="ARBA" id="ARBA00022989"/>
    </source>
</evidence>
<dbReference type="PANTHER" id="PTHR34118:SF6">
    <property type="entry name" value="PROTEIN CONSERVED ONLY IN THE GREEN LINEAGE 160, CHLOROPLASTIC"/>
    <property type="match status" value="1"/>
</dbReference>
<feature type="transmembrane region" description="Helical" evidence="6">
    <location>
        <begin position="95"/>
        <end position="112"/>
    </location>
</feature>
<dbReference type="AlphaFoldDB" id="A0A6N8FYM4"/>
<dbReference type="PANTHER" id="PTHR34118">
    <property type="entry name" value="NF-KAPPA-B INHIBITOR-LIKE PROTEIN-RELATED"/>
    <property type="match status" value="1"/>
</dbReference>
<evidence type="ECO:0000256" key="4">
    <source>
        <dbReference type="ARBA" id="ARBA00023136"/>
    </source>
</evidence>
<feature type="domain" description="CGL160/ATPI" evidence="7">
    <location>
        <begin position="29"/>
        <end position="137"/>
    </location>
</feature>
<name>A0A6N8FYM4_9CHRO</name>
<dbReference type="GO" id="GO:0016020">
    <property type="term" value="C:membrane"/>
    <property type="evidence" value="ECO:0007669"/>
    <property type="project" value="UniProtKB-SubCell"/>
</dbReference>
<evidence type="ECO:0000259" key="7">
    <source>
        <dbReference type="Pfam" id="PF24763"/>
    </source>
</evidence>
<comment type="caution">
    <text evidence="8">The sequence shown here is derived from an EMBL/GenBank/DDBJ whole genome shotgun (WGS) entry which is preliminary data.</text>
</comment>
<evidence type="ECO:0000313" key="8">
    <source>
        <dbReference type="EMBL" id="MUL37949.1"/>
    </source>
</evidence>
<evidence type="ECO:0000256" key="5">
    <source>
        <dbReference type="SAM" id="MobiDB-lite"/>
    </source>
</evidence>
<dbReference type="Proteomes" id="UP000441797">
    <property type="component" value="Unassembled WGS sequence"/>
</dbReference>
<protein>
    <submittedName>
        <fullName evidence="8">ATP synthase subunit I</fullName>
    </submittedName>
</protein>
<proteinExistence type="predicted"/>
<evidence type="ECO:0000313" key="9">
    <source>
        <dbReference type="Proteomes" id="UP000441797"/>
    </source>
</evidence>
<dbReference type="Pfam" id="PF24763">
    <property type="entry name" value="CGL160_C"/>
    <property type="match status" value="1"/>
</dbReference>
<feature type="region of interest" description="Disordered" evidence="5">
    <location>
        <begin position="1"/>
        <end position="27"/>
    </location>
</feature>
<dbReference type="EMBL" id="NAPY01000029">
    <property type="protein sequence ID" value="MUL37949.1"/>
    <property type="molecule type" value="Genomic_DNA"/>
</dbReference>
<feature type="transmembrane region" description="Helical" evidence="6">
    <location>
        <begin position="41"/>
        <end position="60"/>
    </location>
</feature>
<dbReference type="InterPro" id="IPR056309">
    <property type="entry name" value="CGL160/ATPI_dom"/>
</dbReference>
<sequence length="152" mass="16914">MNLANNSSEPAPSQGDNSPTGFNSSKPSNSMQDFYQLAQELLFWTLTLTGIVFVFVWVFYSLNIALNYLIGACTGVVYLRMLAKDVERLGGEKKQLSKTRLALLIGLILLASRWNQLQILPIFLGFLTYKASLIIYVLRTAFASDSHKVGQS</sequence>
<keyword evidence="3 6" id="KW-1133">Transmembrane helix</keyword>
<keyword evidence="4 6" id="KW-0472">Membrane</keyword>
<evidence type="ECO:0000256" key="6">
    <source>
        <dbReference type="SAM" id="Phobius"/>
    </source>
</evidence>
<feature type="transmembrane region" description="Helical" evidence="6">
    <location>
        <begin position="118"/>
        <end position="138"/>
    </location>
</feature>